<name>A0AAV9S026_9TELE</name>
<dbReference type="Gene3D" id="3.40.50.300">
    <property type="entry name" value="P-loop containing nucleotide triphosphate hydrolases"/>
    <property type="match status" value="1"/>
</dbReference>
<dbReference type="Proteomes" id="UP001311232">
    <property type="component" value="Unassembled WGS sequence"/>
</dbReference>
<feature type="region of interest" description="Disordered" evidence="1">
    <location>
        <begin position="1"/>
        <end position="37"/>
    </location>
</feature>
<keyword evidence="3" id="KW-1185">Reference proteome</keyword>
<evidence type="ECO:0000313" key="2">
    <source>
        <dbReference type="EMBL" id="KAK5614633.1"/>
    </source>
</evidence>
<dbReference type="PANTHER" id="PTHR14241:SF32">
    <property type="entry name" value="VWFA DOMAIN-CONTAINING PROTEIN-RELATED"/>
    <property type="match status" value="1"/>
</dbReference>
<accession>A0AAV9S026</accession>
<proteinExistence type="predicted"/>
<reference evidence="2 3" key="1">
    <citation type="submission" date="2021-06" db="EMBL/GenBank/DDBJ databases">
        <authorList>
            <person name="Palmer J.M."/>
        </authorList>
    </citation>
    <scope>NUCLEOTIDE SEQUENCE [LARGE SCALE GENOMIC DNA]</scope>
    <source>
        <strain evidence="2 3">MEX-2019</strain>
        <tissue evidence="2">Muscle</tissue>
    </source>
</reference>
<protein>
    <recommendedName>
        <fullName evidence="4">Interferon-induced protein 44-like</fullName>
    </recommendedName>
</protein>
<evidence type="ECO:0008006" key="4">
    <source>
        <dbReference type="Google" id="ProtNLM"/>
    </source>
</evidence>
<dbReference type="SUPFAM" id="SSF52540">
    <property type="entry name" value="P-loop containing nucleoside triphosphate hydrolases"/>
    <property type="match status" value="1"/>
</dbReference>
<evidence type="ECO:0000256" key="1">
    <source>
        <dbReference type="SAM" id="MobiDB-lite"/>
    </source>
</evidence>
<organism evidence="2 3">
    <name type="scientific">Crenichthys baileyi</name>
    <name type="common">White River springfish</name>
    <dbReference type="NCBI Taxonomy" id="28760"/>
    <lineage>
        <taxon>Eukaryota</taxon>
        <taxon>Metazoa</taxon>
        <taxon>Chordata</taxon>
        <taxon>Craniata</taxon>
        <taxon>Vertebrata</taxon>
        <taxon>Euteleostomi</taxon>
        <taxon>Actinopterygii</taxon>
        <taxon>Neopterygii</taxon>
        <taxon>Teleostei</taxon>
        <taxon>Neoteleostei</taxon>
        <taxon>Acanthomorphata</taxon>
        <taxon>Ovalentaria</taxon>
        <taxon>Atherinomorphae</taxon>
        <taxon>Cyprinodontiformes</taxon>
        <taxon>Goodeidae</taxon>
        <taxon>Crenichthys</taxon>
    </lineage>
</organism>
<dbReference type="EMBL" id="JAHHUM010001156">
    <property type="protein sequence ID" value="KAK5614633.1"/>
    <property type="molecule type" value="Genomic_DNA"/>
</dbReference>
<gene>
    <name evidence="2" type="ORF">CRENBAI_012748</name>
</gene>
<sequence length="195" mass="21951">MGEERAEPGGHTVTESTMDLEPPQYHGHLVEKPSNLQKKSLIAEEKTVVSTAEFNPECSLSKSDPYYKGSPDANDKVHVLVCVFDASSEHLLRNDVMETIQDIRDDATDLGIPQVAIFTKIDEACSKTKKQVRNVCRSKLIYERVRDFSRQTGIPENCIFPVKNYTMEKNLNNGVDALILNALKRIIEQNSLKND</sequence>
<dbReference type="PANTHER" id="PTHR14241">
    <property type="entry name" value="INTERFERON-INDUCED PROTEIN 44"/>
    <property type="match status" value="1"/>
</dbReference>
<evidence type="ECO:0000313" key="3">
    <source>
        <dbReference type="Proteomes" id="UP001311232"/>
    </source>
</evidence>
<comment type="caution">
    <text evidence="2">The sequence shown here is derived from an EMBL/GenBank/DDBJ whole genome shotgun (WGS) entry which is preliminary data.</text>
</comment>
<dbReference type="AlphaFoldDB" id="A0AAV9S026"/>
<dbReference type="InterPro" id="IPR027417">
    <property type="entry name" value="P-loop_NTPase"/>
</dbReference>